<feature type="domain" description="BEN" evidence="2">
    <location>
        <begin position="395"/>
        <end position="495"/>
    </location>
</feature>
<feature type="compositionally biased region" description="Basic and acidic residues" evidence="1">
    <location>
        <begin position="107"/>
        <end position="118"/>
    </location>
</feature>
<organism evidence="3 4">
    <name type="scientific">Mythimna separata</name>
    <name type="common">Oriental armyworm</name>
    <name type="synonym">Pseudaletia separata</name>
    <dbReference type="NCBI Taxonomy" id="271217"/>
    <lineage>
        <taxon>Eukaryota</taxon>
        <taxon>Metazoa</taxon>
        <taxon>Ecdysozoa</taxon>
        <taxon>Arthropoda</taxon>
        <taxon>Hexapoda</taxon>
        <taxon>Insecta</taxon>
        <taxon>Pterygota</taxon>
        <taxon>Neoptera</taxon>
        <taxon>Endopterygota</taxon>
        <taxon>Lepidoptera</taxon>
        <taxon>Glossata</taxon>
        <taxon>Ditrysia</taxon>
        <taxon>Noctuoidea</taxon>
        <taxon>Noctuidae</taxon>
        <taxon>Noctuinae</taxon>
        <taxon>Hadenini</taxon>
        <taxon>Mythimna</taxon>
    </lineage>
</organism>
<feature type="region of interest" description="Disordered" evidence="1">
    <location>
        <begin position="104"/>
        <end position="150"/>
    </location>
</feature>
<feature type="region of interest" description="Disordered" evidence="1">
    <location>
        <begin position="206"/>
        <end position="279"/>
    </location>
</feature>
<dbReference type="PROSITE" id="PS51457">
    <property type="entry name" value="BEN"/>
    <property type="match status" value="1"/>
</dbReference>
<reference evidence="3" key="1">
    <citation type="submission" date="2023-03" db="EMBL/GenBank/DDBJ databases">
        <title>Chromosome-level genomes of two armyworms, Mythimna separata and Mythimna loreyi, provide insights into the biosynthesis and reception of sex pheromones.</title>
        <authorList>
            <person name="Zhao H."/>
        </authorList>
    </citation>
    <scope>NUCLEOTIDE SEQUENCE</scope>
    <source>
        <strain evidence="3">BeijingLab</strain>
        <tissue evidence="3">Pupa</tissue>
    </source>
</reference>
<evidence type="ECO:0000313" key="3">
    <source>
        <dbReference type="EMBL" id="KAJ8720118.1"/>
    </source>
</evidence>
<feature type="compositionally biased region" description="Basic and acidic residues" evidence="1">
    <location>
        <begin position="257"/>
        <end position="272"/>
    </location>
</feature>
<comment type="caution">
    <text evidence="3">The sequence shown here is derived from an EMBL/GenBank/DDBJ whole genome shotgun (WGS) entry which is preliminary data.</text>
</comment>
<evidence type="ECO:0000256" key="1">
    <source>
        <dbReference type="SAM" id="MobiDB-lite"/>
    </source>
</evidence>
<feature type="compositionally biased region" description="Basic residues" evidence="1">
    <location>
        <begin position="131"/>
        <end position="141"/>
    </location>
</feature>
<sequence length="495" mass="56513">MTQQAFGDYLVVRILSKNRNDLEKYECVPNSWVKVKDNYDNTVVFGYPLVEDRLDVRLRVIEHQPLDATWPTIFGEVVFHTDSQEDAFQFLETKTVHKNNIQVQLKDTSKEGSEEEKLGPSTTIKSTEQPKRKRGRPRKRKLSDQEIIPQSIKNGNDLEISIESEILEAQALIRKYASDDEGAAFSSTPQSPNNIEKAVITQILPNETDTDTALEETPVNNKRAKKISQRPRRKSTRPTSILSESYIECSDEDCDKSDDSEYVSKIRPEPPKPSRQTVSAKDQVINMNLLNDNVYSECYNFYVEFNESYQKSMSILDKAEDYLQNLISKHNDNISKAKSPSPSPTYQQPDVVISPNRFSIPQPLLEERSTISVEDTKWTLRYPEPGPGIIELMPNTGVYVSEKGLNKCKSINNETTKFTRSLLEEVFTDKALKICSFTGAKSKKVSKKFALDQNARETFVNYVLKYSLEMGWEKADLEIIMSCIRNRLQTLGRSG</sequence>
<dbReference type="Gene3D" id="1.10.10.2590">
    <property type="entry name" value="BEN domain"/>
    <property type="match status" value="1"/>
</dbReference>
<dbReference type="EMBL" id="JARGEI010000014">
    <property type="protein sequence ID" value="KAJ8720118.1"/>
    <property type="molecule type" value="Genomic_DNA"/>
</dbReference>
<keyword evidence="4" id="KW-1185">Reference proteome</keyword>
<feature type="compositionally biased region" description="Basic residues" evidence="1">
    <location>
        <begin position="222"/>
        <end position="236"/>
    </location>
</feature>
<protein>
    <recommendedName>
        <fullName evidence="2">BEN domain-containing protein</fullName>
    </recommendedName>
</protein>
<evidence type="ECO:0000313" key="4">
    <source>
        <dbReference type="Proteomes" id="UP001231518"/>
    </source>
</evidence>
<name>A0AAD8DSD3_MYTSE</name>
<gene>
    <name evidence="3" type="ORF">PYW07_012161</name>
</gene>
<dbReference type="GO" id="GO:0003677">
    <property type="term" value="F:DNA binding"/>
    <property type="evidence" value="ECO:0007669"/>
    <property type="project" value="InterPro"/>
</dbReference>
<evidence type="ECO:0000259" key="2">
    <source>
        <dbReference type="PROSITE" id="PS51457"/>
    </source>
</evidence>
<dbReference type="InterPro" id="IPR018379">
    <property type="entry name" value="BEN_domain"/>
</dbReference>
<dbReference type="Pfam" id="PF10523">
    <property type="entry name" value="BEN"/>
    <property type="match status" value="1"/>
</dbReference>
<dbReference type="Proteomes" id="UP001231518">
    <property type="component" value="Chromosome 3"/>
</dbReference>
<dbReference type="AlphaFoldDB" id="A0AAD8DSD3"/>
<accession>A0AAD8DSD3</accession>
<proteinExistence type="predicted"/>